<dbReference type="InterPro" id="IPR027843">
    <property type="entry name" value="DUF4440"/>
</dbReference>
<feature type="domain" description="DUF4440" evidence="2">
    <location>
        <begin position="36"/>
        <end position="140"/>
    </location>
</feature>
<dbReference type="InterPro" id="IPR032710">
    <property type="entry name" value="NTF2-like_dom_sf"/>
</dbReference>
<dbReference type="Pfam" id="PF14534">
    <property type="entry name" value="DUF4440"/>
    <property type="match status" value="1"/>
</dbReference>
<protein>
    <submittedName>
        <fullName evidence="3">Nuclear transport factor 2 family protein</fullName>
    </submittedName>
</protein>
<feature type="chain" id="PRO_5019529215" evidence="1">
    <location>
        <begin position="19"/>
        <end position="151"/>
    </location>
</feature>
<reference evidence="3 4" key="1">
    <citation type="submission" date="2018-12" db="EMBL/GenBank/DDBJ databases">
        <authorList>
            <person name="Li A."/>
            <person name="Zhang M."/>
            <person name="Zhu H."/>
        </authorList>
    </citation>
    <scope>NUCLEOTIDE SEQUENCE [LARGE SCALE GENOMIC DNA]</scope>
    <source>
        <strain evidence="3 4">R04H25</strain>
    </source>
</reference>
<dbReference type="RefSeq" id="WP_128352753.1">
    <property type="nucleotide sequence ID" value="NZ_CAXBCQ010000008.1"/>
</dbReference>
<evidence type="ECO:0000259" key="2">
    <source>
        <dbReference type="Pfam" id="PF14534"/>
    </source>
</evidence>
<evidence type="ECO:0000256" key="1">
    <source>
        <dbReference type="SAM" id="SignalP"/>
    </source>
</evidence>
<dbReference type="SUPFAM" id="SSF54427">
    <property type="entry name" value="NTF2-like"/>
    <property type="match status" value="1"/>
</dbReference>
<keyword evidence="1" id="KW-0732">Signal</keyword>
<evidence type="ECO:0000313" key="3">
    <source>
        <dbReference type="EMBL" id="RWU09135.1"/>
    </source>
</evidence>
<dbReference type="Gene3D" id="3.10.450.50">
    <property type="match status" value="1"/>
</dbReference>
<dbReference type="OrthoDB" id="5768302at2"/>
<feature type="signal peptide" evidence="1">
    <location>
        <begin position="1"/>
        <end position="18"/>
    </location>
</feature>
<comment type="caution">
    <text evidence="3">The sequence shown here is derived from an EMBL/GenBank/DDBJ whole genome shotgun (WGS) entry which is preliminary data.</text>
</comment>
<dbReference type="AlphaFoldDB" id="A0A443YYI0"/>
<accession>A0A443YYI0</accession>
<organism evidence="3 4">
    <name type="scientific">Pseudidiomarina gelatinasegens</name>
    <dbReference type="NCBI Taxonomy" id="2487740"/>
    <lineage>
        <taxon>Bacteria</taxon>
        <taxon>Pseudomonadati</taxon>
        <taxon>Pseudomonadota</taxon>
        <taxon>Gammaproteobacteria</taxon>
        <taxon>Alteromonadales</taxon>
        <taxon>Idiomarinaceae</taxon>
        <taxon>Pseudidiomarina</taxon>
    </lineage>
</organism>
<sequence>MKTLIALLLALCSSASWATETMHEQAREEITKTLHTFMEGASINSAAIHEAFWADELVYTSSSGKRFGKAELMSGVHASGEITEQPLTNYYTAEDVEIRFFGPTAVVNFTLVGHTETDAGYSRQTFLNSGVFVQRNNRWQAVNWNATRTAE</sequence>
<keyword evidence="4" id="KW-1185">Reference proteome</keyword>
<evidence type="ECO:0000313" key="4">
    <source>
        <dbReference type="Proteomes" id="UP000288789"/>
    </source>
</evidence>
<name>A0A443YYI0_9GAMM</name>
<dbReference type="Proteomes" id="UP000288789">
    <property type="component" value="Unassembled WGS sequence"/>
</dbReference>
<dbReference type="EMBL" id="RSFE01000007">
    <property type="protein sequence ID" value="RWU09135.1"/>
    <property type="molecule type" value="Genomic_DNA"/>
</dbReference>
<proteinExistence type="predicted"/>
<gene>
    <name evidence="3" type="ORF">EGC76_09460</name>
</gene>